<keyword evidence="6" id="KW-0472">Membrane</keyword>
<dbReference type="InterPro" id="IPR018515">
    <property type="entry name" value="Tuberin-type_domain"/>
</dbReference>
<feature type="region of interest" description="Disordered" evidence="11">
    <location>
        <begin position="1270"/>
        <end position="1364"/>
    </location>
</feature>
<comment type="function">
    <text evidence="9">Catalytic component of the TSC-TBC complex, a multiprotein complex that acts as a negative regulator of the canonical mTORC1 complex, an evolutionarily conserved central nutrient sensor that stimulates anabolic reactions and macromolecule biosynthesis to promote cellular biomass generation and growth. Within the TSC-TBC complex, TSC2 acts as a GTPase-activating protein (GAP) for the small GTPase RHEB, a direct activator of the protein kinase activity of mTORC1. In absence of nutrients, the TSC-TBC complex inhibits mTORC1, thereby preventing phosphorylation of ribosomal protein S6 kinase (RPS6KB1 and RPS6KB2) and EIF4EBP1 (4E-BP1) by the mTORC1 signaling. The TSC-TBC complex is inactivated in response to nutrients, relieving inhibition of mTORC1. Involved in microtubule-mediated protein transport via its ability to regulate mTORC1 signaling. Also stimulates the intrinsic GTPase activity of the Ras-related proteins RAP1A and RAB5.</text>
</comment>
<evidence type="ECO:0000256" key="4">
    <source>
        <dbReference type="ARBA" id="ARBA00022553"/>
    </source>
</evidence>
<keyword evidence="7" id="KW-0458">Lysosome</keyword>
<dbReference type="GO" id="GO:0032007">
    <property type="term" value="P:negative regulation of TOR signaling"/>
    <property type="evidence" value="ECO:0007669"/>
    <property type="project" value="InterPro"/>
</dbReference>
<dbReference type="InterPro" id="IPR027107">
    <property type="entry name" value="Tuberin/Ral-act_asu"/>
</dbReference>
<dbReference type="GO" id="GO:0005765">
    <property type="term" value="C:lysosomal membrane"/>
    <property type="evidence" value="ECO:0007669"/>
    <property type="project" value="UniProtKB-SubCell"/>
</dbReference>
<dbReference type="SUPFAM" id="SSF111347">
    <property type="entry name" value="Rap/Ran-GAP"/>
    <property type="match status" value="1"/>
</dbReference>
<dbReference type="GO" id="GO:0005096">
    <property type="term" value="F:GTPase activator activity"/>
    <property type="evidence" value="ECO:0007669"/>
    <property type="project" value="UniProtKB-KW"/>
</dbReference>
<dbReference type="Proteomes" id="UP000472274">
    <property type="component" value="Unplaced"/>
</dbReference>
<organism evidence="13 14">
    <name type="scientific">Terrapene triunguis</name>
    <name type="common">Three-toed box turtle</name>
    <dbReference type="NCBI Taxonomy" id="2587831"/>
    <lineage>
        <taxon>Eukaryota</taxon>
        <taxon>Metazoa</taxon>
        <taxon>Chordata</taxon>
        <taxon>Craniata</taxon>
        <taxon>Vertebrata</taxon>
        <taxon>Euteleostomi</taxon>
        <taxon>Archelosauria</taxon>
        <taxon>Testudinata</taxon>
        <taxon>Testudines</taxon>
        <taxon>Cryptodira</taxon>
        <taxon>Durocryptodira</taxon>
        <taxon>Testudinoidea</taxon>
        <taxon>Emydidae</taxon>
        <taxon>Terrapene</taxon>
    </lineage>
</organism>
<evidence type="ECO:0000256" key="9">
    <source>
        <dbReference type="ARBA" id="ARBA00054764"/>
    </source>
</evidence>
<dbReference type="GO" id="GO:0051726">
    <property type="term" value="P:regulation of cell cycle"/>
    <property type="evidence" value="ECO:0007669"/>
    <property type="project" value="TreeGrafter"/>
</dbReference>
<protein>
    <recommendedName>
        <fullName evidence="10">Tuberin</fullName>
    </recommendedName>
</protein>
<dbReference type="GO" id="GO:0033596">
    <property type="term" value="C:TSC1-TSC2 complex"/>
    <property type="evidence" value="ECO:0007669"/>
    <property type="project" value="InterPro"/>
</dbReference>
<dbReference type="InterPro" id="IPR035974">
    <property type="entry name" value="Rap/Ran-GAP_sf"/>
</dbReference>
<feature type="region of interest" description="Disordered" evidence="11">
    <location>
        <begin position="1154"/>
        <end position="1180"/>
    </location>
</feature>
<feature type="compositionally biased region" description="Basic and acidic residues" evidence="11">
    <location>
        <begin position="1270"/>
        <end position="1287"/>
    </location>
</feature>
<evidence type="ECO:0000256" key="6">
    <source>
        <dbReference type="ARBA" id="ARBA00023136"/>
    </source>
</evidence>
<gene>
    <name evidence="13" type="primary">TSC2</name>
</gene>
<dbReference type="GO" id="GO:0046627">
    <property type="term" value="P:negative regulation of insulin receptor signaling pathway"/>
    <property type="evidence" value="ECO:0007669"/>
    <property type="project" value="TreeGrafter"/>
</dbReference>
<dbReference type="FunFam" id="1.25.10.10:FF:000173">
    <property type="entry name" value="Tuberin isoform B"/>
    <property type="match status" value="1"/>
</dbReference>
<dbReference type="Pfam" id="PF11864">
    <property type="entry name" value="DUF3384"/>
    <property type="match status" value="1"/>
</dbReference>
<dbReference type="Pfam" id="PF02145">
    <property type="entry name" value="Rap_GAP"/>
    <property type="match status" value="1"/>
</dbReference>
<evidence type="ECO:0000259" key="12">
    <source>
        <dbReference type="PROSITE" id="PS50085"/>
    </source>
</evidence>
<proteinExistence type="predicted"/>
<evidence type="ECO:0000256" key="3">
    <source>
        <dbReference type="ARBA" id="ARBA00022490"/>
    </source>
</evidence>
<evidence type="ECO:0000256" key="2">
    <source>
        <dbReference type="ARBA" id="ARBA00022468"/>
    </source>
</evidence>
<feature type="compositionally biased region" description="Polar residues" evidence="11">
    <location>
        <begin position="1154"/>
        <end position="1176"/>
    </location>
</feature>
<evidence type="ECO:0000256" key="10">
    <source>
        <dbReference type="ARBA" id="ARBA00070662"/>
    </source>
</evidence>
<evidence type="ECO:0000256" key="7">
    <source>
        <dbReference type="ARBA" id="ARBA00023228"/>
    </source>
</evidence>
<dbReference type="Pfam" id="PF03542">
    <property type="entry name" value="Tuberin"/>
    <property type="match status" value="1"/>
</dbReference>
<evidence type="ECO:0000313" key="13">
    <source>
        <dbReference type="Ensembl" id="ENSTMTP00000018908.1"/>
    </source>
</evidence>
<feature type="compositionally biased region" description="Polar residues" evidence="11">
    <location>
        <begin position="882"/>
        <end position="910"/>
    </location>
</feature>
<dbReference type="GO" id="GO:0016241">
    <property type="term" value="P:regulation of macroautophagy"/>
    <property type="evidence" value="ECO:0007669"/>
    <property type="project" value="UniProtKB-ARBA"/>
</dbReference>
<dbReference type="GO" id="GO:0045202">
    <property type="term" value="C:synapse"/>
    <property type="evidence" value="ECO:0007669"/>
    <property type="project" value="UniProtKB-ARBA"/>
</dbReference>
<dbReference type="GO" id="GO:0051056">
    <property type="term" value="P:regulation of small GTPase mediated signal transduction"/>
    <property type="evidence" value="ECO:0007669"/>
    <property type="project" value="InterPro"/>
</dbReference>
<keyword evidence="5" id="KW-0832">Ubl conjugation</keyword>
<evidence type="ECO:0000256" key="11">
    <source>
        <dbReference type="SAM" id="MobiDB-lite"/>
    </source>
</evidence>
<sequence length="1683" mass="187610">MAKQQNKDPGLKEKFKSLLGLGPSRASSKSSEGKQTEFIITAEILKHAVEAIWKVVADMLQPELPAEARHAVLHLLKAIIQGQGERLGILRAHFFKVIKDYPSNEDLHERLAVFKALTDNGRSITHLEEELAEFVLQWMDVGLSSEFLLVLVNLVKFNSCYLEDYVADMVHMICLLCVRTSSSVDIEVSLQVLDAVVCYNCLPSESLPVFIITLCRTINVKELCEPCWKLMRNLLGTHLGHSAIYNMCRIMEDRAYMMDAALLRGAVFFVGMALWGAHRLYSLKNSPTSVLPSFLKAMTCPNAVVSYEIVLSITRLIKKYGKELQAVTWDILLDIVERLLQQLQSIENQDLKSIVHALLTTVEELYDQNEFHGSEERYFELVERCADQRPESSLLNLITYKAQSIHPAKDGWIHNLKVLMERKGCFNEELINVVVISQLAHIPEDKDHQVRKLATQLLVDLAEGCNTHHFNSLLDIIEKVAARSLSAPVDLEERDFLSHSAALEDVKTAVLGLLVILQTKLYSLPASHATRVYDMLINHIVLHYKNVYRLPIASSIRLQAFDFLLMLRADSLHRLGLTNKDGAVRFSPYCLCDLVEPEKRVSEKKPAGTLSPPSGSPSVSSQNATLRMGYLPYSLLFRVLLQCLKQETDWKVLKLVLNKLPESLRYKVLFLTSPCNLDQLCSALCSMLTDKKTAERLRGTPDGFSRNDLHLAVVPVLTALISYHNYLDKAKQREMVYCLEHGLIYRCANQCVVALSVCSVEMPDIIIKALPVLIVKLTHISATANMAIPLLEFLSTLARLPHLYRNFAAEQYASVFAISLPYTNPSKFNQYIVCLAHHVIAMWFIRCRLPFRKDFVPYITKGLRSNVLLSFDDTPEKDSFRARSTSLNERPKSRIQTSITSSSLGSADENSMAQADDNLKNLHLELTETCLDMMARYVFSNFTAVPKRSPVGEFLLAGGRTKTWLVGNKLVTITTSVGTGTRSLLGLDSGELQTSTESSPDPVLQVRQTKEAPAKLESQAGQQVCRGSRNRVRSMSGGHALRVGALDSSAPQGLRSSAASAPRTEKATPGAHAPLQKEKTNLAAYVPLLTQGWAEVLVRRPTGNTSWLMSLENPLSPFSSDINNMPLQELSNALMAAERFKEHRETALYKSLSVPSSSLATGTSKPSLLQRSNTESAVVLEEGSPLEVDLKETDSLVSQEFEDFKASSSTSSQEEKSLKSDEVVAGGIPIGRVVPSEDGRTLEELSFQPSQPLSKSSSSPELQTLQEVLKDTNTKEATGRLSTELKSKSQSGNLEGEGASSWLSQGDDAGITGTARLDCSVPSSSPRSPSGHRPRGYTISDSAPSRRGKRVERDAFKSRTAASNAEKVPGINPSFVFLQLYHSPFFGDESNKPLLLPNETFESSVQLLDQIPSYDTHKIAVLYVGEGQSNNEIAILSNEHGSYRYTEFLTGLGKLIELKDCQPDKIYLGGLDVCGEDGQFTYCWHDDIMQAIFHIATLMPTKDLDKYRCDKKRHLGNDFVSIVYNDSGEDFKLGTIKGQFNFVHVIITPLDYDCNLVTLQCRKDMEGLVDTSVAKIVSDKNLPFVARQMALHANMASQVHHSRSNPTDTYPSKWIARLRHIKRLRHRIREETQYQTPGFPLMQMHPSALTKPPPQVPQDPASTYETGQRKRLISSVDDFTEFV</sequence>
<dbReference type="GeneTree" id="ENSGT00950000183139"/>
<dbReference type="Ensembl" id="ENSTMTT00000019574.1">
    <property type="protein sequence ID" value="ENSTMTP00000018908.1"/>
    <property type="gene ID" value="ENSTMTG00000012679.1"/>
</dbReference>
<evidence type="ECO:0000313" key="14">
    <source>
        <dbReference type="Proteomes" id="UP000472274"/>
    </source>
</evidence>
<dbReference type="InterPro" id="IPR024584">
    <property type="entry name" value="Tuberin_N"/>
</dbReference>
<name>A0A674JE30_9SAUR</name>
<dbReference type="GO" id="GO:0051898">
    <property type="term" value="P:negative regulation of phosphatidylinositol 3-kinase/protein kinase B signal transduction"/>
    <property type="evidence" value="ECO:0007669"/>
    <property type="project" value="TreeGrafter"/>
</dbReference>
<evidence type="ECO:0000256" key="5">
    <source>
        <dbReference type="ARBA" id="ARBA00022843"/>
    </source>
</evidence>
<evidence type="ECO:0000256" key="1">
    <source>
        <dbReference type="ARBA" id="ARBA00004514"/>
    </source>
</evidence>
<keyword evidence="14" id="KW-1185">Reference proteome</keyword>
<dbReference type="GO" id="GO:0005634">
    <property type="term" value="C:nucleus"/>
    <property type="evidence" value="ECO:0007669"/>
    <property type="project" value="InterPro"/>
</dbReference>
<dbReference type="InterPro" id="IPR016024">
    <property type="entry name" value="ARM-type_fold"/>
</dbReference>
<dbReference type="PANTHER" id="PTHR10063:SF0">
    <property type="entry name" value="TUBERIN"/>
    <property type="match status" value="1"/>
</dbReference>
<feature type="region of interest" description="Disordered" evidence="11">
    <location>
        <begin position="1647"/>
        <end position="1667"/>
    </location>
</feature>
<reference evidence="13" key="1">
    <citation type="submission" date="2025-08" db="UniProtKB">
        <authorList>
            <consortium name="Ensembl"/>
        </authorList>
    </citation>
    <scope>IDENTIFICATION</scope>
</reference>
<accession>A0A674JE30</accession>
<feature type="compositionally biased region" description="Low complexity" evidence="11">
    <location>
        <begin position="1320"/>
        <end position="1329"/>
    </location>
</feature>
<dbReference type="SUPFAM" id="SSF48371">
    <property type="entry name" value="ARM repeat"/>
    <property type="match status" value="1"/>
</dbReference>
<dbReference type="PANTHER" id="PTHR10063">
    <property type="entry name" value="TUBERIN"/>
    <property type="match status" value="1"/>
</dbReference>
<dbReference type="Gene3D" id="3.40.50.11210">
    <property type="entry name" value="Rap/Ran-GAP"/>
    <property type="match status" value="1"/>
</dbReference>
<dbReference type="PROSITE" id="PS50085">
    <property type="entry name" value="RAPGAP"/>
    <property type="match status" value="1"/>
</dbReference>
<keyword evidence="3" id="KW-0963">Cytoplasm</keyword>
<dbReference type="FunFam" id="3.40.50.11210:FF:000004">
    <property type="entry name" value="Tuberin isoform X3"/>
    <property type="match status" value="1"/>
</dbReference>
<evidence type="ECO:0000256" key="8">
    <source>
        <dbReference type="ARBA" id="ARBA00023765"/>
    </source>
</evidence>
<dbReference type="InterPro" id="IPR000331">
    <property type="entry name" value="Rap/Ran_GAP_dom"/>
</dbReference>
<keyword evidence="2" id="KW-0343">GTPase activation</keyword>
<feature type="domain" description="Rap-GAP" evidence="12">
    <location>
        <begin position="1405"/>
        <end position="1632"/>
    </location>
</feature>
<dbReference type="InterPro" id="IPR003913">
    <property type="entry name" value="Tuberin"/>
</dbReference>
<feature type="region of interest" description="Disordered" evidence="11">
    <location>
        <begin position="1202"/>
        <end position="1223"/>
    </location>
</feature>
<dbReference type="GO" id="GO:0030178">
    <property type="term" value="P:negative regulation of Wnt signaling pathway"/>
    <property type="evidence" value="ECO:0007669"/>
    <property type="project" value="TreeGrafter"/>
</dbReference>
<feature type="compositionally biased region" description="Polar residues" evidence="11">
    <location>
        <begin position="1049"/>
        <end position="1059"/>
    </location>
</feature>
<reference evidence="13" key="2">
    <citation type="submission" date="2025-09" db="UniProtKB">
        <authorList>
            <consortium name="Ensembl"/>
        </authorList>
    </citation>
    <scope>IDENTIFICATION</scope>
</reference>
<comment type="subcellular location">
    <subcellularLocation>
        <location evidence="1">Cytoplasm</location>
        <location evidence="1">Cytosol</location>
    </subcellularLocation>
    <subcellularLocation>
        <location evidence="8">Lysosome membrane</location>
        <topology evidence="8">Peripheral membrane protein</topology>
    </subcellularLocation>
</comment>
<keyword evidence="4" id="KW-0597">Phosphoprotein</keyword>
<feature type="compositionally biased region" description="Basic and acidic residues" evidence="11">
    <location>
        <begin position="1213"/>
        <end position="1222"/>
    </location>
</feature>
<feature type="region of interest" description="Disordered" evidence="11">
    <location>
        <begin position="877"/>
        <end position="910"/>
    </location>
</feature>
<feature type="region of interest" description="Disordered" evidence="11">
    <location>
        <begin position="1010"/>
        <end position="1078"/>
    </location>
</feature>
<dbReference type="PRINTS" id="PR01431">
    <property type="entry name" value="TUBERIN"/>
</dbReference>